<dbReference type="EMBL" id="NBSH01000006">
    <property type="protein sequence ID" value="ORX37222.1"/>
    <property type="molecule type" value="Genomic_DNA"/>
</dbReference>
<feature type="compositionally biased region" description="Pro residues" evidence="1">
    <location>
        <begin position="514"/>
        <end position="527"/>
    </location>
</feature>
<feature type="compositionally biased region" description="Polar residues" evidence="1">
    <location>
        <begin position="1"/>
        <end position="32"/>
    </location>
</feature>
<name>A0A1Y1UGS4_9TREE</name>
<protein>
    <recommendedName>
        <fullName evidence="2">BTB domain-containing protein</fullName>
    </recommendedName>
</protein>
<feature type="region of interest" description="Disordered" evidence="1">
    <location>
        <begin position="1"/>
        <end position="52"/>
    </location>
</feature>
<comment type="caution">
    <text evidence="3">The sequence shown here is derived from an EMBL/GenBank/DDBJ whole genome shotgun (WGS) entry which is preliminary data.</text>
</comment>
<dbReference type="InterPro" id="IPR000210">
    <property type="entry name" value="BTB/POZ_dom"/>
</dbReference>
<feature type="region of interest" description="Disordered" evidence="1">
    <location>
        <begin position="57"/>
        <end position="76"/>
    </location>
</feature>
<sequence>MSSPGRITHSSTPQSIPSRLSQSEASRSPESASTRRRPNSLHGSSTSISGPLAAKRMSHPISSLPPHRSGDIDKDGGFACRDHNTTAFQWTIRDLAVLKDHVESDSAGMWTVHAEMNEPENLPEVLRRGVVIGEGWYKLDIARSIPPGHTPSSTIQDISAALGDSEKVDLNLFKTLSLYIAALSLDHLHYSYAASIFAGIKTAADRAGHRHAPTQWYWHTSVDWEFTANTEYWECRLPKISELLKHPTIAEEDAFTLCVQIGSPMADRPNFSLPGRLPVPEDLIDALGGLFDSKTGDVRFTCLEHLSEDIKDEQETEAAAGGDEDVQQRLVSRKRVLHAHAAVLRARGDYFDDLLHGGFSESEIARRGEARVTPIVVDDADFNTVYWMLKFIYTNSLDFADEEDVRAIMRQGQLCRSEVVKSLTSGAPLYTGLGEWDYRRLPIEGEDIDDGFDVQTVKSVSSTGTRVSGLSPSSSVNRKANVGGASSVSAEKNPTTSITPKPGASAKVATRPAPATPTPIRPRPPPNKASSSNDTSNLTPATNPNTSKHLASQTSPAGAGTGTGTALPSRQFISRHGEPDPHPHPAPQPLPASALAIYMLSHRYRLETLELLAKDHILAVLRPDNCMSYLLASYSYDNLHREILDYVIDNWVDVQPHPEFLKCIQEVSSGTWGESGGLVLHGLFRRL</sequence>
<dbReference type="CDD" id="cd18186">
    <property type="entry name" value="BTB_POZ_ZBTB_KLHL-like"/>
    <property type="match status" value="1"/>
</dbReference>
<organism evidence="3 4">
    <name type="scientific">Kockovaella imperatae</name>
    <dbReference type="NCBI Taxonomy" id="4999"/>
    <lineage>
        <taxon>Eukaryota</taxon>
        <taxon>Fungi</taxon>
        <taxon>Dikarya</taxon>
        <taxon>Basidiomycota</taxon>
        <taxon>Agaricomycotina</taxon>
        <taxon>Tremellomycetes</taxon>
        <taxon>Tremellales</taxon>
        <taxon>Cuniculitremaceae</taxon>
        <taxon>Kockovaella</taxon>
    </lineage>
</organism>
<dbReference type="SMART" id="SM00225">
    <property type="entry name" value="BTB"/>
    <property type="match status" value="1"/>
</dbReference>
<evidence type="ECO:0000313" key="3">
    <source>
        <dbReference type="EMBL" id="ORX37222.1"/>
    </source>
</evidence>
<dbReference type="SUPFAM" id="SSF54695">
    <property type="entry name" value="POZ domain"/>
    <property type="match status" value="1"/>
</dbReference>
<dbReference type="STRING" id="4999.A0A1Y1UGS4"/>
<reference evidence="3 4" key="1">
    <citation type="submission" date="2017-03" db="EMBL/GenBank/DDBJ databases">
        <title>Widespread Adenine N6-methylation of Active Genes in Fungi.</title>
        <authorList>
            <consortium name="DOE Joint Genome Institute"/>
            <person name="Mondo S.J."/>
            <person name="Dannebaum R.O."/>
            <person name="Kuo R.C."/>
            <person name="Louie K.B."/>
            <person name="Bewick A.J."/>
            <person name="Labutti K."/>
            <person name="Haridas S."/>
            <person name="Kuo A."/>
            <person name="Salamov A."/>
            <person name="Ahrendt S.R."/>
            <person name="Lau R."/>
            <person name="Bowen B.P."/>
            <person name="Lipzen A."/>
            <person name="Sullivan W."/>
            <person name="Andreopoulos W.B."/>
            <person name="Clum A."/>
            <person name="Lindquist E."/>
            <person name="Daum C."/>
            <person name="Northen T.R."/>
            <person name="Ramamoorthy G."/>
            <person name="Schmitz R.J."/>
            <person name="Gryganskyi A."/>
            <person name="Culley D."/>
            <person name="Magnuson J."/>
            <person name="James T.Y."/>
            <person name="O'Malley M.A."/>
            <person name="Stajich J.E."/>
            <person name="Spatafora J.W."/>
            <person name="Visel A."/>
            <person name="Grigoriev I.V."/>
        </authorList>
    </citation>
    <scope>NUCLEOTIDE SEQUENCE [LARGE SCALE GENOMIC DNA]</scope>
    <source>
        <strain evidence="3 4">NRRL Y-17943</strain>
    </source>
</reference>
<feature type="domain" description="BTB" evidence="2">
    <location>
        <begin position="324"/>
        <end position="401"/>
    </location>
</feature>
<dbReference type="InterPro" id="IPR011333">
    <property type="entry name" value="SKP1/BTB/POZ_sf"/>
</dbReference>
<evidence type="ECO:0000313" key="4">
    <source>
        <dbReference type="Proteomes" id="UP000193218"/>
    </source>
</evidence>
<evidence type="ECO:0000259" key="2">
    <source>
        <dbReference type="PROSITE" id="PS50097"/>
    </source>
</evidence>
<dbReference type="Gene3D" id="3.30.710.10">
    <property type="entry name" value="Potassium Channel Kv1.1, Chain A"/>
    <property type="match status" value="1"/>
</dbReference>
<feature type="region of interest" description="Disordered" evidence="1">
    <location>
        <begin position="460"/>
        <end position="589"/>
    </location>
</feature>
<dbReference type="AlphaFoldDB" id="A0A1Y1UGS4"/>
<dbReference type="OrthoDB" id="288590at2759"/>
<proteinExistence type="predicted"/>
<dbReference type="PROSITE" id="PS50097">
    <property type="entry name" value="BTB"/>
    <property type="match status" value="1"/>
</dbReference>
<gene>
    <name evidence="3" type="ORF">BD324DRAFT_650828</name>
</gene>
<keyword evidence="4" id="KW-1185">Reference proteome</keyword>
<accession>A0A1Y1UGS4</accession>
<feature type="compositionally biased region" description="Polar residues" evidence="1">
    <location>
        <begin position="528"/>
        <end position="556"/>
    </location>
</feature>
<evidence type="ECO:0000256" key="1">
    <source>
        <dbReference type="SAM" id="MobiDB-lite"/>
    </source>
</evidence>
<dbReference type="Proteomes" id="UP000193218">
    <property type="component" value="Unassembled WGS sequence"/>
</dbReference>
<dbReference type="PANTHER" id="PTHR24413">
    <property type="entry name" value="SPECKLE-TYPE POZ PROTEIN"/>
    <property type="match status" value="1"/>
</dbReference>
<dbReference type="GeneID" id="33560022"/>
<dbReference type="InParanoid" id="A0A1Y1UGS4"/>
<dbReference type="Pfam" id="PF00651">
    <property type="entry name" value="BTB"/>
    <property type="match status" value="1"/>
</dbReference>
<dbReference type="RefSeq" id="XP_021871260.1">
    <property type="nucleotide sequence ID" value="XM_022018213.1"/>
</dbReference>
<feature type="compositionally biased region" description="Polar residues" evidence="1">
    <location>
        <begin position="460"/>
        <end position="499"/>
    </location>
</feature>